<organism evidence="2 3">
    <name type="scientific">Acer yangbiense</name>
    <dbReference type="NCBI Taxonomy" id="1000413"/>
    <lineage>
        <taxon>Eukaryota</taxon>
        <taxon>Viridiplantae</taxon>
        <taxon>Streptophyta</taxon>
        <taxon>Embryophyta</taxon>
        <taxon>Tracheophyta</taxon>
        <taxon>Spermatophyta</taxon>
        <taxon>Magnoliopsida</taxon>
        <taxon>eudicotyledons</taxon>
        <taxon>Gunneridae</taxon>
        <taxon>Pentapetalae</taxon>
        <taxon>rosids</taxon>
        <taxon>malvids</taxon>
        <taxon>Sapindales</taxon>
        <taxon>Sapindaceae</taxon>
        <taxon>Hippocastanoideae</taxon>
        <taxon>Acereae</taxon>
        <taxon>Acer</taxon>
    </lineage>
</organism>
<gene>
    <name evidence="2" type="ORF">EZV62_005738</name>
</gene>
<evidence type="ECO:0000313" key="3">
    <source>
        <dbReference type="Proteomes" id="UP000323000"/>
    </source>
</evidence>
<dbReference type="Pfam" id="PF00481">
    <property type="entry name" value="PP2C"/>
    <property type="match status" value="1"/>
</dbReference>
<dbReference type="AlphaFoldDB" id="A0A5C7IN75"/>
<accession>A0A5C7IN75</accession>
<evidence type="ECO:0000313" key="2">
    <source>
        <dbReference type="EMBL" id="TXG70803.1"/>
    </source>
</evidence>
<dbReference type="PANTHER" id="PTHR47992">
    <property type="entry name" value="PROTEIN PHOSPHATASE"/>
    <property type="match status" value="1"/>
</dbReference>
<dbReference type="PROSITE" id="PS51746">
    <property type="entry name" value="PPM_2"/>
    <property type="match status" value="1"/>
</dbReference>
<dbReference type="InterPro" id="IPR001932">
    <property type="entry name" value="PPM-type_phosphatase-like_dom"/>
</dbReference>
<protein>
    <recommendedName>
        <fullName evidence="1">PPM-type phosphatase domain-containing protein</fullName>
    </recommendedName>
</protein>
<name>A0A5C7IN75_9ROSI</name>
<dbReference type="SUPFAM" id="SSF81606">
    <property type="entry name" value="PP2C-like"/>
    <property type="match status" value="1"/>
</dbReference>
<proteinExistence type="predicted"/>
<dbReference type="OrthoDB" id="10264738at2759"/>
<dbReference type="InterPro" id="IPR036457">
    <property type="entry name" value="PPM-type-like_dom_sf"/>
</dbReference>
<dbReference type="EMBL" id="VAHF01000002">
    <property type="protein sequence ID" value="TXG70803.1"/>
    <property type="molecule type" value="Genomic_DNA"/>
</dbReference>
<keyword evidence="3" id="KW-1185">Reference proteome</keyword>
<comment type="caution">
    <text evidence="2">The sequence shown here is derived from an EMBL/GenBank/DDBJ whole genome shotgun (WGS) entry which is preliminary data.</text>
</comment>
<dbReference type="Proteomes" id="UP000323000">
    <property type="component" value="Chromosome 2"/>
</dbReference>
<dbReference type="GO" id="GO:0004722">
    <property type="term" value="F:protein serine/threonine phosphatase activity"/>
    <property type="evidence" value="ECO:0007669"/>
    <property type="project" value="InterPro"/>
</dbReference>
<sequence length="258" mass="29310">MGKLFVDESRSSKILKEGLRVVVGNGERVTFWRDLSCDSIPLNSAFSMIHALASNKNEAINDFVRRMTNDALAWSFYPNSFFKVGLFMRCLEEENVKANINSKLLWQEICPPKYLATKFFRKIVDFEERAINKAIARKTANVNALGPIDVEGVVAPRINPHVAMEEDEFLILASDVLWDVMSVNFACIVVTLCLREENLVTAAENHSSRELENGYDLERTVFLSKAKRAFAILCRMALARRSRDNISVIVIDLRNRTS</sequence>
<dbReference type="Gene3D" id="3.60.40.10">
    <property type="entry name" value="PPM-type phosphatase domain"/>
    <property type="match status" value="1"/>
</dbReference>
<dbReference type="InterPro" id="IPR015655">
    <property type="entry name" value="PP2C"/>
</dbReference>
<feature type="domain" description="PPM-type phosphatase" evidence="1">
    <location>
        <begin position="1"/>
        <end position="253"/>
    </location>
</feature>
<reference evidence="3" key="1">
    <citation type="journal article" date="2019" name="Gigascience">
        <title>De novo genome assembly of the endangered Acer yangbiense, a plant species with extremely small populations endemic to Yunnan Province, China.</title>
        <authorList>
            <person name="Yang J."/>
            <person name="Wariss H.M."/>
            <person name="Tao L."/>
            <person name="Zhang R."/>
            <person name="Yun Q."/>
            <person name="Hollingsworth P."/>
            <person name="Dao Z."/>
            <person name="Luo G."/>
            <person name="Guo H."/>
            <person name="Ma Y."/>
            <person name="Sun W."/>
        </authorList>
    </citation>
    <scope>NUCLEOTIDE SEQUENCE [LARGE SCALE GENOMIC DNA]</scope>
    <source>
        <strain evidence="3">cv. Malutang</strain>
    </source>
</reference>
<evidence type="ECO:0000259" key="1">
    <source>
        <dbReference type="PROSITE" id="PS51746"/>
    </source>
</evidence>